<evidence type="ECO:0000313" key="3">
    <source>
        <dbReference type="EMBL" id="MYL98739.1"/>
    </source>
</evidence>
<dbReference type="EMBL" id="WVTD01000009">
    <property type="protein sequence ID" value="MYL98739.1"/>
    <property type="molecule type" value="Genomic_DNA"/>
</dbReference>
<sequence>MIHPLDLCTPGAAPGETNPHFEPSDLVDDQGMTARLEAWFLYANVLWVLLATLLSIGLPCIALLAIVRFFS</sequence>
<evidence type="ECO:0000256" key="2">
    <source>
        <dbReference type="SAM" id="Phobius"/>
    </source>
</evidence>
<feature type="transmembrane region" description="Helical" evidence="2">
    <location>
        <begin position="45"/>
        <end position="70"/>
    </location>
</feature>
<keyword evidence="2" id="KW-0472">Membrane</keyword>
<dbReference type="RefSeq" id="WP_160986367.1">
    <property type="nucleotide sequence ID" value="NZ_WVTD01000009.1"/>
</dbReference>
<feature type="region of interest" description="Disordered" evidence="1">
    <location>
        <begin position="1"/>
        <end position="22"/>
    </location>
</feature>
<reference evidence="3 4" key="1">
    <citation type="submission" date="2019-12" db="EMBL/GenBank/DDBJ databases">
        <authorList>
            <person name="Feng G."/>
            <person name="Zhu H."/>
        </authorList>
    </citation>
    <scope>NUCLEOTIDE SEQUENCE [LARGE SCALE GENOMIC DNA]</scope>
    <source>
        <strain evidence="3 4">FGD1</strain>
    </source>
</reference>
<accession>A0A7X4K7Z3</accession>
<keyword evidence="2" id="KW-0812">Transmembrane</keyword>
<evidence type="ECO:0000313" key="4">
    <source>
        <dbReference type="Proteomes" id="UP000465810"/>
    </source>
</evidence>
<proteinExistence type="predicted"/>
<evidence type="ECO:0000256" key="1">
    <source>
        <dbReference type="SAM" id="MobiDB-lite"/>
    </source>
</evidence>
<organism evidence="3 4">
    <name type="scientific">Novosphingobium silvae</name>
    <dbReference type="NCBI Taxonomy" id="2692619"/>
    <lineage>
        <taxon>Bacteria</taxon>
        <taxon>Pseudomonadati</taxon>
        <taxon>Pseudomonadota</taxon>
        <taxon>Alphaproteobacteria</taxon>
        <taxon>Sphingomonadales</taxon>
        <taxon>Sphingomonadaceae</taxon>
        <taxon>Novosphingobium</taxon>
    </lineage>
</organism>
<comment type="caution">
    <text evidence="3">The sequence shown here is derived from an EMBL/GenBank/DDBJ whole genome shotgun (WGS) entry which is preliminary data.</text>
</comment>
<protein>
    <submittedName>
        <fullName evidence="3">Uncharacterized protein</fullName>
    </submittedName>
</protein>
<dbReference type="AlphaFoldDB" id="A0A7X4K7Z3"/>
<keyword evidence="4" id="KW-1185">Reference proteome</keyword>
<gene>
    <name evidence="3" type="ORF">GR702_13295</name>
</gene>
<name>A0A7X4K7Z3_9SPHN</name>
<keyword evidence="2" id="KW-1133">Transmembrane helix</keyword>
<dbReference type="Proteomes" id="UP000465810">
    <property type="component" value="Unassembled WGS sequence"/>
</dbReference>